<accession>A0A0F9C6V5</accession>
<name>A0A0F9C6V5_9ZZZZ</name>
<proteinExistence type="predicted"/>
<sequence>MDNFLQHGDRLRHTLSADALSGAPLVVGTGLLGIALVDGKNGVTINTAMEGVYSLPKVSAAAIVAGKQVLWDDSAGEVDDDAAVPAAGDFLCGYAWEDAGAGVLVVDVKINRLAPTVT</sequence>
<evidence type="ECO:0008006" key="2">
    <source>
        <dbReference type="Google" id="ProtNLM"/>
    </source>
</evidence>
<evidence type="ECO:0000313" key="1">
    <source>
        <dbReference type="EMBL" id="KKK98189.1"/>
    </source>
</evidence>
<gene>
    <name evidence="1" type="ORF">LCGC14_2645250</name>
</gene>
<dbReference type="PIRSF" id="PIRSF030771">
    <property type="entry name" value="UCP030771"/>
    <property type="match status" value="1"/>
</dbReference>
<protein>
    <recommendedName>
        <fullName evidence="2">DUF2190 family protein</fullName>
    </recommendedName>
</protein>
<dbReference type="EMBL" id="LAZR01045724">
    <property type="protein sequence ID" value="KKK98189.1"/>
    <property type="molecule type" value="Genomic_DNA"/>
</dbReference>
<comment type="caution">
    <text evidence="1">The sequence shown here is derived from an EMBL/GenBank/DDBJ whole genome shotgun (WGS) entry which is preliminary data.</text>
</comment>
<dbReference type="InterPro" id="IPR011231">
    <property type="entry name" value="Phage_VT1-Sakai_H0018"/>
</dbReference>
<organism evidence="1">
    <name type="scientific">marine sediment metagenome</name>
    <dbReference type="NCBI Taxonomy" id="412755"/>
    <lineage>
        <taxon>unclassified sequences</taxon>
        <taxon>metagenomes</taxon>
        <taxon>ecological metagenomes</taxon>
    </lineage>
</organism>
<reference evidence="1" key="1">
    <citation type="journal article" date="2015" name="Nature">
        <title>Complex archaea that bridge the gap between prokaryotes and eukaryotes.</title>
        <authorList>
            <person name="Spang A."/>
            <person name="Saw J.H."/>
            <person name="Jorgensen S.L."/>
            <person name="Zaremba-Niedzwiedzka K."/>
            <person name="Martijn J."/>
            <person name="Lind A.E."/>
            <person name="van Eijk R."/>
            <person name="Schleper C."/>
            <person name="Guy L."/>
            <person name="Ettema T.J."/>
        </authorList>
    </citation>
    <scope>NUCLEOTIDE SEQUENCE</scope>
</reference>
<dbReference type="Pfam" id="PF09956">
    <property type="entry name" value="Phage_cement_2"/>
    <property type="match status" value="1"/>
</dbReference>
<dbReference type="AlphaFoldDB" id="A0A0F9C6V5"/>